<dbReference type="CDD" id="cd04861">
    <property type="entry name" value="LigD_Pol_like"/>
    <property type="match status" value="1"/>
</dbReference>
<evidence type="ECO:0000259" key="1">
    <source>
        <dbReference type="Pfam" id="PF21686"/>
    </source>
</evidence>
<dbReference type="PANTHER" id="PTHR42705">
    <property type="entry name" value="BIFUNCTIONAL NON-HOMOLOGOUS END JOINING PROTEIN LIGD"/>
    <property type="match status" value="1"/>
</dbReference>
<dbReference type="EMBL" id="CP076134">
    <property type="protein sequence ID" value="QWG11139.1"/>
    <property type="molecule type" value="Genomic_DNA"/>
</dbReference>
<evidence type="ECO:0000313" key="3">
    <source>
        <dbReference type="Proteomes" id="UP000680839"/>
    </source>
</evidence>
<sequence>MTKVELKHLDKIFWPKEGYSKGDVIQYYERMAGVILPYLRDRPMVLVRHPNGIKGGSFFQKNVASIHLPPFVRTAKVRARSTGRNVQCVVCNNKATLLYLANLGCIEMHCWGSRVRKLECPDYMVIDLDPGRNTFAEIVAVAKETRKVIAAAGGTSLVKTSGKRGIHVYVPLRPIYDFDEVRTVARLVAEIVNRRMPKLTTVSPRLSGRKNRIFLDCARNGFGQTTVAPYSLRAFAKATVSAPLDWRELTAGCSPARYHLRSMVRRVRMKGDLWEAAIGKPNSLRKLESSLKGMALPAKPAKGRPARK</sequence>
<reference evidence="2" key="1">
    <citation type="submission" date="2021-06" db="EMBL/GenBank/DDBJ databases">
        <title>Bradyrhizobium sp. S2-20-1 Genome sequencing.</title>
        <authorList>
            <person name="Jin L."/>
        </authorList>
    </citation>
    <scope>NUCLEOTIDE SEQUENCE</scope>
    <source>
        <strain evidence="2">S2-20-1</strain>
    </source>
</reference>
<dbReference type="Pfam" id="PF21686">
    <property type="entry name" value="LigD_Prim-Pol"/>
    <property type="match status" value="1"/>
</dbReference>
<name>A0A975NAV2_9BRAD</name>
<dbReference type="AlphaFoldDB" id="A0A975NAV2"/>
<keyword evidence="2" id="KW-0436">Ligase</keyword>
<organism evidence="2 3">
    <name type="scientific">Bradyrhizobium sediminis</name>
    <dbReference type="NCBI Taxonomy" id="2840469"/>
    <lineage>
        <taxon>Bacteria</taxon>
        <taxon>Pseudomonadati</taxon>
        <taxon>Pseudomonadota</taxon>
        <taxon>Alphaproteobacteria</taxon>
        <taxon>Hyphomicrobiales</taxon>
        <taxon>Nitrobacteraceae</taxon>
        <taxon>Bradyrhizobium</taxon>
    </lineage>
</organism>
<gene>
    <name evidence="2" type="primary">ligD</name>
    <name evidence="2" type="ORF">KMZ29_15340</name>
</gene>
<dbReference type="InterPro" id="IPR052171">
    <property type="entry name" value="NHEJ_LigD"/>
</dbReference>
<evidence type="ECO:0000313" key="2">
    <source>
        <dbReference type="EMBL" id="QWG11139.1"/>
    </source>
</evidence>
<dbReference type="Gene3D" id="3.90.920.10">
    <property type="entry name" value="DNA primase, PRIM domain"/>
    <property type="match status" value="1"/>
</dbReference>
<dbReference type="InterPro" id="IPR014145">
    <property type="entry name" value="LigD_pol_dom"/>
</dbReference>
<accession>A0A975NAV2</accession>
<dbReference type="NCBIfam" id="TIGR02778">
    <property type="entry name" value="ligD_pol"/>
    <property type="match status" value="1"/>
</dbReference>
<protein>
    <submittedName>
        <fullName evidence="2">Non-homologous end-joining DNA ligase</fullName>
        <ecNumber evidence="2">6.5.1.1</ecNumber>
    </submittedName>
</protein>
<proteinExistence type="predicted"/>
<dbReference type="RefSeq" id="WP_215620043.1">
    <property type="nucleotide sequence ID" value="NZ_CP076134.1"/>
</dbReference>
<dbReference type="PANTHER" id="PTHR42705:SF2">
    <property type="entry name" value="BIFUNCTIONAL NON-HOMOLOGOUS END JOINING PROTEIN LIGD"/>
    <property type="match status" value="1"/>
</dbReference>
<dbReference type="EC" id="6.5.1.1" evidence="2"/>
<dbReference type="GO" id="GO:0003910">
    <property type="term" value="F:DNA ligase (ATP) activity"/>
    <property type="evidence" value="ECO:0007669"/>
    <property type="project" value="UniProtKB-EC"/>
</dbReference>
<dbReference type="Proteomes" id="UP000680839">
    <property type="component" value="Chromosome"/>
</dbReference>
<feature type="domain" description="DNA ligase D polymerase" evidence="1">
    <location>
        <begin position="21"/>
        <end position="274"/>
    </location>
</feature>